<keyword evidence="12" id="KW-0378">Hydrolase</keyword>
<evidence type="ECO:0000259" key="14">
    <source>
        <dbReference type="PROSITE" id="PS51975"/>
    </source>
</evidence>
<evidence type="ECO:0000256" key="4">
    <source>
        <dbReference type="ARBA" id="ARBA00004496"/>
    </source>
</evidence>
<dbReference type="CDD" id="cd07182">
    <property type="entry name" value="RNase_HII_bacteria_HII_like"/>
    <property type="match status" value="1"/>
</dbReference>
<evidence type="ECO:0000256" key="8">
    <source>
        <dbReference type="ARBA" id="ARBA00022490"/>
    </source>
</evidence>
<dbReference type="GO" id="GO:0006298">
    <property type="term" value="P:mismatch repair"/>
    <property type="evidence" value="ECO:0007669"/>
    <property type="project" value="TreeGrafter"/>
</dbReference>
<proteinExistence type="inferred from homology"/>
<evidence type="ECO:0000256" key="10">
    <source>
        <dbReference type="ARBA" id="ARBA00022723"/>
    </source>
</evidence>
<protein>
    <recommendedName>
        <fullName evidence="7">Ribonuclease HII</fullName>
        <ecNumber evidence="6">3.1.26.4</ecNumber>
    </recommendedName>
</protein>
<evidence type="ECO:0000256" key="2">
    <source>
        <dbReference type="ARBA" id="ARBA00001936"/>
    </source>
</evidence>
<evidence type="ECO:0000256" key="3">
    <source>
        <dbReference type="ARBA" id="ARBA00001946"/>
    </source>
</evidence>
<dbReference type="InterPro" id="IPR001352">
    <property type="entry name" value="RNase_HII/HIII"/>
</dbReference>
<comment type="cofactor">
    <cofactor evidence="3">
        <name>Mg(2+)</name>
        <dbReference type="ChEBI" id="CHEBI:18420"/>
    </cofactor>
</comment>
<evidence type="ECO:0000256" key="11">
    <source>
        <dbReference type="ARBA" id="ARBA00022759"/>
    </source>
</evidence>
<comment type="subcellular location">
    <subcellularLocation>
        <location evidence="4">Cytoplasm</location>
    </subcellularLocation>
</comment>
<dbReference type="GO" id="GO:0032299">
    <property type="term" value="C:ribonuclease H2 complex"/>
    <property type="evidence" value="ECO:0007669"/>
    <property type="project" value="TreeGrafter"/>
</dbReference>
<comment type="catalytic activity">
    <reaction evidence="1">
        <text>Endonucleolytic cleavage to 5'-phosphomonoester.</text>
        <dbReference type="EC" id="3.1.26.4"/>
    </reaction>
</comment>
<evidence type="ECO:0000313" key="15">
    <source>
        <dbReference type="EMBL" id="QFG74262.1"/>
    </source>
</evidence>
<dbReference type="Pfam" id="PF01351">
    <property type="entry name" value="RNase_HII"/>
    <property type="match status" value="1"/>
</dbReference>
<keyword evidence="13" id="KW-0464">Manganese</keyword>
<evidence type="ECO:0000256" key="6">
    <source>
        <dbReference type="ARBA" id="ARBA00012180"/>
    </source>
</evidence>
<dbReference type="InterPro" id="IPR012337">
    <property type="entry name" value="RNaseH-like_sf"/>
</dbReference>
<dbReference type="InterPro" id="IPR036397">
    <property type="entry name" value="RNaseH_sf"/>
</dbReference>
<organism evidence="15">
    <name type="scientific">Megaviridae environmental sample</name>
    <dbReference type="NCBI Taxonomy" id="1737588"/>
    <lineage>
        <taxon>Viruses</taxon>
        <taxon>Varidnaviria</taxon>
        <taxon>Bamfordvirae</taxon>
        <taxon>Nucleocytoviricota</taxon>
        <taxon>Megaviricetes</taxon>
        <taxon>Imitervirales</taxon>
        <taxon>Mimiviridae</taxon>
        <taxon>environmental samples</taxon>
    </lineage>
</organism>
<evidence type="ECO:0000256" key="9">
    <source>
        <dbReference type="ARBA" id="ARBA00022722"/>
    </source>
</evidence>
<dbReference type="InterPro" id="IPR024567">
    <property type="entry name" value="RNase_HII/HIII_dom"/>
</dbReference>
<dbReference type="InterPro" id="IPR022898">
    <property type="entry name" value="RNase_HII"/>
</dbReference>
<sequence length="208" mass="23651">MLKFKNSYYEIGVDEAGRGPLIGPVYAAAVFWDKPSNESIIDSKKLTKKKRKLAYEWITENIKYYGIGSASVEEIDNLNILHATKLAMKRAINNLIDKLSEDNIKPKHVIIDGCYWEKYHEFMCDKTINLESVVKGDNKYLSIAAASILAKESHDNYIRDLVNLNPLLDANYKLLSNMGYGTKAHREGIIKHGLSAEHRKSFKIKIDS</sequence>
<dbReference type="GO" id="GO:0003723">
    <property type="term" value="F:RNA binding"/>
    <property type="evidence" value="ECO:0007669"/>
    <property type="project" value="InterPro"/>
</dbReference>
<evidence type="ECO:0000256" key="12">
    <source>
        <dbReference type="ARBA" id="ARBA00022801"/>
    </source>
</evidence>
<dbReference type="SUPFAM" id="SSF53098">
    <property type="entry name" value="Ribonuclease H-like"/>
    <property type="match status" value="1"/>
</dbReference>
<name>A0A5J6VJL6_9VIRU</name>
<dbReference type="PROSITE" id="PS51975">
    <property type="entry name" value="RNASE_H_2"/>
    <property type="match status" value="1"/>
</dbReference>
<dbReference type="NCBIfam" id="NF000595">
    <property type="entry name" value="PRK00015.1-3"/>
    <property type="match status" value="1"/>
</dbReference>
<dbReference type="PANTHER" id="PTHR10954">
    <property type="entry name" value="RIBONUCLEASE H2 SUBUNIT A"/>
    <property type="match status" value="1"/>
</dbReference>
<keyword evidence="11" id="KW-0255">Endonuclease</keyword>
<evidence type="ECO:0000256" key="13">
    <source>
        <dbReference type="ARBA" id="ARBA00023211"/>
    </source>
</evidence>
<dbReference type="GO" id="GO:0046872">
    <property type="term" value="F:metal ion binding"/>
    <property type="evidence" value="ECO:0007669"/>
    <property type="project" value="UniProtKB-KW"/>
</dbReference>
<dbReference type="GO" id="GO:0043137">
    <property type="term" value="P:DNA replication, removal of RNA primer"/>
    <property type="evidence" value="ECO:0007669"/>
    <property type="project" value="TreeGrafter"/>
</dbReference>
<keyword evidence="8" id="KW-0963">Cytoplasm</keyword>
<evidence type="ECO:0000256" key="7">
    <source>
        <dbReference type="ARBA" id="ARBA00019179"/>
    </source>
</evidence>
<dbReference type="PANTHER" id="PTHR10954:SF18">
    <property type="entry name" value="RIBONUCLEASE HII"/>
    <property type="match status" value="1"/>
</dbReference>
<keyword evidence="10" id="KW-0479">Metal-binding</keyword>
<dbReference type="EC" id="3.1.26.4" evidence="6"/>
<keyword evidence="9" id="KW-0540">Nuclease</keyword>
<dbReference type="Gene3D" id="3.30.420.10">
    <property type="entry name" value="Ribonuclease H-like superfamily/Ribonuclease H"/>
    <property type="match status" value="1"/>
</dbReference>
<evidence type="ECO:0000256" key="1">
    <source>
        <dbReference type="ARBA" id="ARBA00000077"/>
    </source>
</evidence>
<feature type="domain" description="RNase H type-2" evidence="14">
    <location>
        <begin position="8"/>
        <end position="208"/>
    </location>
</feature>
<comment type="similarity">
    <text evidence="5">Belongs to the RNase HII family.</text>
</comment>
<accession>A0A5J6VJL6</accession>
<comment type="cofactor">
    <cofactor evidence="2">
        <name>Mn(2+)</name>
        <dbReference type="ChEBI" id="CHEBI:29035"/>
    </cofactor>
</comment>
<dbReference type="EMBL" id="MN448285">
    <property type="protein sequence ID" value="QFG74262.1"/>
    <property type="molecule type" value="Genomic_DNA"/>
</dbReference>
<reference evidence="15" key="1">
    <citation type="journal article" date="2019" name="Philos. Trans. R. Soc. Lond., B, Biol. Sci.">
        <title>Targeted metagenomic recovery of four divergent viruses reveals shared and distinctive characteristics of giant viruses of marine eukaryotes.</title>
        <authorList>
            <person name="Needham D.M."/>
            <person name="Poirier C."/>
            <person name="Hehenberger E."/>
            <person name="Jimenez V."/>
            <person name="Swalwell J.E."/>
            <person name="Santoro A.E."/>
            <person name="Worden A.Z."/>
        </authorList>
    </citation>
    <scope>NUCLEOTIDE SEQUENCE</scope>
    <source>
        <strain evidence="15">MPacV-611</strain>
    </source>
</reference>
<dbReference type="GO" id="GO:0004523">
    <property type="term" value="F:RNA-DNA hybrid ribonuclease activity"/>
    <property type="evidence" value="ECO:0007669"/>
    <property type="project" value="UniProtKB-EC"/>
</dbReference>
<evidence type="ECO:0000256" key="5">
    <source>
        <dbReference type="ARBA" id="ARBA00007383"/>
    </source>
</evidence>